<sequence>MNVGRMMALACILTTAIVSKAFSQENWAKRKCDLYSEAWGWVLQMQDLAGVGTAFIDQHQAFFDANCYMPLLYAPLPRVKDISQIFSPRYP</sequence>
<accession>A0A9Q3WQK0</accession>
<evidence type="ECO:0000313" key="1">
    <source>
        <dbReference type="EMBL" id="MCE8540249.1"/>
    </source>
</evidence>
<dbReference type="Proteomes" id="UP000813672">
    <property type="component" value="Unassembled WGS sequence"/>
</dbReference>
<gene>
    <name evidence="1" type="ORF">KBY27_22520</name>
</gene>
<evidence type="ECO:0000313" key="2">
    <source>
        <dbReference type="Proteomes" id="UP000813672"/>
    </source>
</evidence>
<name>A0A9Q3WQK0_9RHOB</name>
<proteinExistence type="predicted"/>
<dbReference type="AlphaFoldDB" id="A0A9Q3WQK0"/>
<comment type="caution">
    <text evidence="1">The sequence shown here is derived from an EMBL/GenBank/DDBJ whole genome shotgun (WGS) entry which is preliminary data.</text>
</comment>
<reference evidence="1" key="1">
    <citation type="journal article" date="2021" name="Environ. Microbiol.">
        <title>Cryptic niche differentiation of novel sediment ecotypes of Rugeria pomeroyi correlates with nitrate respiration.</title>
        <authorList>
            <person name="Lin X."/>
            <person name="McNichol J."/>
            <person name="Chu X."/>
            <person name="Qian Y."/>
            <person name="Luo H."/>
        </authorList>
    </citation>
    <scope>NUCLEOTIDE SEQUENCE</scope>
    <source>
        <strain evidence="1">SZCCDBB064</strain>
    </source>
</reference>
<protein>
    <submittedName>
        <fullName evidence="1">Uncharacterized protein</fullName>
    </submittedName>
</protein>
<organism evidence="1 2">
    <name type="scientific">Ruegeria pomeroyi</name>
    <dbReference type="NCBI Taxonomy" id="89184"/>
    <lineage>
        <taxon>Bacteria</taxon>
        <taxon>Pseudomonadati</taxon>
        <taxon>Pseudomonadota</taxon>
        <taxon>Alphaproteobacteria</taxon>
        <taxon>Rhodobacterales</taxon>
        <taxon>Roseobacteraceae</taxon>
        <taxon>Ruegeria</taxon>
    </lineage>
</organism>
<dbReference type="EMBL" id="JAGQAF010000029">
    <property type="protein sequence ID" value="MCE8540249.1"/>
    <property type="molecule type" value="Genomic_DNA"/>
</dbReference>